<dbReference type="EMBL" id="JBHTJA010000005">
    <property type="protein sequence ID" value="MFD0899665.1"/>
    <property type="molecule type" value="Genomic_DNA"/>
</dbReference>
<comment type="caution">
    <text evidence="1">The sequence shown here is derived from an EMBL/GenBank/DDBJ whole genome shotgun (WGS) entry which is preliminary data.</text>
</comment>
<name>A0ABW3EIY3_9ACTN</name>
<gene>
    <name evidence="1" type="ORF">ACFQ11_04640</name>
</gene>
<dbReference type="RefSeq" id="WP_378296541.1">
    <property type="nucleotide sequence ID" value="NZ_JBHTJA010000005.1"/>
</dbReference>
<organism evidence="1 2">
    <name type="scientific">Actinomadura sediminis</name>
    <dbReference type="NCBI Taxonomy" id="1038904"/>
    <lineage>
        <taxon>Bacteria</taxon>
        <taxon>Bacillati</taxon>
        <taxon>Actinomycetota</taxon>
        <taxon>Actinomycetes</taxon>
        <taxon>Streptosporangiales</taxon>
        <taxon>Thermomonosporaceae</taxon>
        <taxon>Actinomadura</taxon>
    </lineage>
</organism>
<proteinExistence type="predicted"/>
<reference evidence="2" key="1">
    <citation type="journal article" date="2019" name="Int. J. Syst. Evol. Microbiol.">
        <title>The Global Catalogue of Microorganisms (GCM) 10K type strain sequencing project: providing services to taxonomists for standard genome sequencing and annotation.</title>
        <authorList>
            <consortium name="The Broad Institute Genomics Platform"/>
            <consortium name="The Broad Institute Genome Sequencing Center for Infectious Disease"/>
            <person name="Wu L."/>
            <person name="Ma J."/>
        </authorList>
    </citation>
    <scope>NUCLEOTIDE SEQUENCE [LARGE SCALE GENOMIC DNA]</scope>
    <source>
        <strain evidence="2">JCM 31202</strain>
    </source>
</reference>
<keyword evidence="2" id="KW-1185">Reference proteome</keyword>
<accession>A0ABW3EIY3</accession>
<sequence>MKSFSYTELDMLAGEVLPERAVLSTLLVGGGDNENENANLNLGGHGNDGGDDTTVVHSTCTSVNAQPQGGLVGALGLSSNNPVVSQICQPTASSTSA</sequence>
<evidence type="ECO:0000313" key="1">
    <source>
        <dbReference type="EMBL" id="MFD0899665.1"/>
    </source>
</evidence>
<dbReference type="Proteomes" id="UP001596972">
    <property type="component" value="Unassembled WGS sequence"/>
</dbReference>
<protein>
    <submittedName>
        <fullName evidence="1">Uncharacterized protein</fullName>
    </submittedName>
</protein>
<evidence type="ECO:0000313" key="2">
    <source>
        <dbReference type="Proteomes" id="UP001596972"/>
    </source>
</evidence>